<feature type="transmembrane region" description="Helical" evidence="1">
    <location>
        <begin position="175"/>
        <end position="206"/>
    </location>
</feature>
<sequence length="365" mass="41691">MSLLNISFKCPIFNYNHPKSLPFLSATLKLHRNAMDREQEEMQFLGFFGIYTESFKLIISCRKIFSKISLSLITPLSFIVLLHMEVSSLLFCKIMHTEVELQQTPSPAKSRKLSDLISSELAFFWLFKAAYLTLYLIFSLLSTAAVVYTIACIYTARELTFGKVMSVVPRVWKRLMVTFLCTIATMFVYHVATIFILVSCGLLLMQTDYVDAVLALVLLFYFVGFLYMTIIWQLASVVSVLEEAYGFQAMMKSKSLIKGKLWVATAIFVKLIVSFFIIQTAFQTLVVDGSIQGMGKRVVYAILCFLLLSKMILFGLVVQTVIYFVCKSYHHENIDKSSLSDHLDVYLGEYVPLKPKDVQLEQYQV</sequence>
<evidence type="ECO:0000313" key="2">
    <source>
        <dbReference type="EMBL" id="KAE8685691.1"/>
    </source>
</evidence>
<feature type="transmembrane region" description="Helical" evidence="1">
    <location>
        <begin position="212"/>
        <end position="241"/>
    </location>
</feature>
<feature type="transmembrane region" description="Helical" evidence="1">
    <location>
        <begin position="129"/>
        <end position="154"/>
    </location>
</feature>
<keyword evidence="1" id="KW-0472">Membrane</keyword>
<keyword evidence="3" id="KW-1185">Reference proteome</keyword>
<dbReference type="PANTHER" id="PTHR33133">
    <property type="entry name" value="OS08G0107100 PROTEIN-RELATED"/>
    <property type="match status" value="1"/>
</dbReference>
<dbReference type="Proteomes" id="UP000436088">
    <property type="component" value="Unassembled WGS sequence"/>
</dbReference>
<feature type="transmembrane region" description="Helical" evidence="1">
    <location>
        <begin position="298"/>
        <end position="326"/>
    </location>
</feature>
<dbReference type="PANTHER" id="PTHR33133:SF51">
    <property type="entry name" value="THH1_TOM1_TOM3 DOMAIN-CONTAINING PROTEIN"/>
    <property type="match status" value="1"/>
</dbReference>
<reference evidence="2" key="1">
    <citation type="submission" date="2019-09" db="EMBL/GenBank/DDBJ databases">
        <title>Draft genome information of white flower Hibiscus syriacus.</title>
        <authorList>
            <person name="Kim Y.-M."/>
        </authorList>
    </citation>
    <scope>NUCLEOTIDE SEQUENCE [LARGE SCALE GENOMIC DNA]</scope>
    <source>
        <strain evidence="2">YM2019G1</strain>
    </source>
</reference>
<dbReference type="AlphaFoldDB" id="A0A6A2Z1A7"/>
<comment type="caution">
    <text evidence="2">The sequence shown here is derived from an EMBL/GenBank/DDBJ whole genome shotgun (WGS) entry which is preliminary data.</text>
</comment>
<gene>
    <name evidence="2" type="ORF">F3Y22_tig00111095pilonHSYRG00656</name>
</gene>
<accession>A0A6A2Z1A7</accession>
<name>A0A6A2Z1A7_HIBSY</name>
<keyword evidence="1" id="KW-1133">Transmembrane helix</keyword>
<evidence type="ECO:0000313" key="3">
    <source>
        <dbReference type="Proteomes" id="UP000436088"/>
    </source>
</evidence>
<dbReference type="EMBL" id="VEPZ02001229">
    <property type="protein sequence ID" value="KAE8685691.1"/>
    <property type="molecule type" value="Genomic_DNA"/>
</dbReference>
<feature type="transmembrane region" description="Helical" evidence="1">
    <location>
        <begin position="261"/>
        <end position="278"/>
    </location>
</feature>
<proteinExistence type="predicted"/>
<feature type="transmembrane region" description="Helical" evidence="1">
    <location>
        <begin position="64"/>
        <end position="84"/>
    </location>
</feature>
<protein>
    <submittedName>
        <fullName evidence="2">Uncharacterized protein</fullName>
    </submittedName>
</protein>
<evidence type="ECO:0000256" key="1">
    <source>
        <dbReference type="SAM" id="Phobius"/>
    </source>
</evidence>
<organism evidence="2 3">
    <name type="scientific">Hibiscus syriacus</name>
    <name type="common">Rose of Sharon</name>
    <dbReference type="NCBI Taxonomy" id="106335"/>
    <lineage>
        <taxon>Eukaryota</taxon>
        <taxon>Viridiplantae</taxon>
        <taxon>Streptophyta</taxon>
        <taxon>Embryophyta</taxon>
        <taxon>Tracheophyta</taxon>
        <taxon>Spermatophyta</taxon>
        <taxon>Magnoliopsida</taxon>
        <taxon>eudicotyledons</taxon>
        <taxon>Gunneridae</taxon>
        <taxon>Pentapetalae</taxon>
        <taxon>rosids</taxon>
        <taxon>malvids</taxon>
        <taxon>Malvales</taxon>
        <taxon>Malvaceae</taxon>
        <taxon>Malvoideae</taxon>
        <taxon>Hibiscus</taxon>
    </lineage>
</organism>
<keyword evidence="1" id="KW-0812">Transmembrane</keyword>